<organism evidence="1 2">
    <name type="scientific">Niabella drilacis (strain DSM 25811 / CCM 8410 / CCUG 62505 / LMG 26954 / E90)</name>
    <dbReference type="NCBI Taxonomy" id="1285928"/>
    <lineage>
        <taxon>Bacteria</taxon>
        <taxon>Pseudomonadati</taxon>
        <taxon>Bacteroidota</taxon>
        <taxon>Chitinophagia</taxon>
        <taxon>Chitinophagales</taxon>
        <taxon>Chitinophagaceae</taxon>
        <taxon>Niabella</taxon>
    </lineage>
</organism>
<gene>
    <name evidence="1" type="ORF">SAMN04487894_10894</name>
</gene>
<dbReference type="Proteomes" id="UP000198757">
    <property type="component" value="Unassembled WGS sequence"/>
</dbReference>
<dbReference type="OrthoDB" id="285993at2"/>
<dbReference type="EMBL" id="FMZO01000008">
    <property type="protein sequence ID" value="SDD34549.1"/>
    <property type="molecule type" value="Genomic_DNA"/>
</dbReference>
<reference evidence="2" key="1">
    <citation type="submission" date="2016-10" db="EMBL/GenBank/DDBJ databases">
        <authorList>
            <person name="Varghese N."/>
            <person name="Submissions S."/>
        </authorList>
    </citation>
    <scope>NUCLEOTIDE SEQUENCE [LARGE SCALE GENOMIC DNA]</scope>
    <source>
        <strain evidence="2">DSM 25811 / CCM 8410 / LMG 26954 / E90</strain>
    </source>
</reference>
<accession>A0A1G6TZN3</accession>
<dbReference type="NCBIfam" id="TIGR02436">
    <property type="entry name" value="four helix bundle protein"/>
    <property type="match status" value="1"/>
</dbReference>
<name>A0A1G6TZN3_NIADE</name>
<proteinExistence type="predicted"/>
<sequence>MENTRRYELEDPLAHFAALALNVCDILPSTKAGNNLEHQLSKNGTAFALMYGAVQAAESQTGFIHKMKCALKELRETKIHLGIIKEKPVVGTALREWNELIAIFAARISAAQKKRGK</sequence>
<evidence type="ECO:0000313" key="1">
    <source>
        <dbReference type="EMBL" id="SDD34549.1"/>
    </source>
</evidence>
<dbReference type="InterPro" id="IPR036583">
    <property type="entry name" value="23S_rRNA_IVS_sf"/>
</dbReference>
<keyword evidence="2" id="KW-1185">Reference proteome</keyword>
<dbReference type="Gene3D" id="1.20.1440.60">
    <property type="entry name" value="23S rRNA-intervening sequence"/>
    <property type="match status" value="1"/>
</dbReference>
<dbReference type="InterPro" id="IPR012657">
    <property type="entry name" value="23S_rRNA-intervening_sequence"/>
</dbReference>
<evidence type="ECO:0000313" key="2">
    <source>
        <dbReference type="Proteomes" id="UP000198757"/>
    </source>
</evidence>
<dbReference type="SUPFAM" id="SSF158446">
    <property type="entry name" value="IVS-encoded protein-like"/>
    <property type="match status" value="1"/>
</dbReference>
<protein>
    <submittedName>
        <fullName evidence="1">Four helix bundle protein</fullName>
    </submittedName>
</protein>
<dbReference type="STRING" id="1285928.SAMN04487894_10894"/>
<dbReference type="AlphaFoldDB" id="A0A1G6TZN3"/>
<dbReference type="RefSeq" id="WP_090390997.1">
    <property type="nucleotide sequence ID" value="NZ_FMZO01000008.1"/>
</dbReference>